<dbReference type="GO" id="GO:0006874">
    <property type="term" value="P:intracellular calcium ion homeostasis"/>
    <property type="evidence" value="ECO:0007669"/>
    <property type="project" value="InterPro"/>
</dbReference>
<feature type="region of interest" description="Disordered" evidence="1">
    <location>
        <begin position="90"/>
        <end position="128"/>
    </location>
</feature>
<dbReference type="GO" id="GO:0005789">
    <property type="term" value="C:endoplasmic reticulum membrane"/>
    <property type="evidence" value="ECO:0007669"/>
    <property type="project" value="InterPro"/>
</dbReference>
<feature type="transmembrane region" description="Helical" evidence="2">
    <location>
        <begin position="57"/>
        <end position="79"/>
    </location>
</feature>
<feature type="compositionally biased region" description="Polar residues" evidence="1">
    <location>
        <begin position="92"/>
        <end position="109"/>
    </location>
</feature>
<feature type="transmembrane region" description="Helical" evidence="2">
    <location>
        <begin position="342"/>
        <end position="364"/>
    </location>
</feature>
<gene>
    <name evidence="3" type="primary">TBLA0G02870</name>
    <name evidence="3" type="ORF">TBLA_0G02870</name>
</gene>
<dbReference type="OrthoDB" id="4069151at2759"/>
<feature type="transmembrane region" description="Helical" evidence="2">
    <location>
        <begin position="402"/>
        <end position="421"/>
    </location>
</feature>
<organism evidence="3 4">
    <name type="scientific">Henningerozyma blattae (strain ATCC 34711 / CBS 6284 / DSM 70876 / NBRC 10599 / NRRL Y-10934 / UCD 77-7)</name>
    <name type="common">Yeast</name>
    <name type="synonym">Tetrapisispora blattae</name>
    <dbReference type="NCBI Taxonomy" id="1071380"/>
    <lineage>
        <taxon>Eukaryota</taxon>
        <taxon>Fungi</taxon>
        <taxon>Dikarya</taxon>
        <taxon>Ascomycota</taxon>
        <taxon>Saccharomycotina</taxon>
        <taxon>Saccharomycetes</taxon>
        <taxon>Saccharomycetales</taxon>
        <taxon>Saccharomycetaceae</taxon>
        <taxon>Henningerozyma</taxon>
    </lineage>
</organism>
<evidence type="ECO:0000313" key="4">
    <source>
        <dbReference type="Proteomes" id="UP000002866"/>
    </source>
</evidence>
<dbReference type="AlphaFoldDB" id="I2H772"/>
<evidence type="ECO:0000256" key="2">
    <source>
        <dbReference type="SAM" id="Phobius"/>
    </source>
</evidence>
<dbReference type="InterPro" id="IPR031581">
    <property type="entry name" value="Csg2"/>
</dbReference>
<dbReference type="Proteomes" id="UP000002866">
    <property type="component" value="Chromosome 7"/>
</dbReference>
<dbReference type="KEGG" id="tbl:TBLA_0G02870"/>
<feature type="transmembrane region" description="Helical" evidence="2">
    <location>
        <begin position="160"/>
        <end position="184"/>
    </location>
</feature>
<protein>
    <submittedName>
        <fullName evidence="3">Uncharacterized protein</fullName>
    </submittedName>
</protein>
<evidence type="ECO:0000256" key="1">
    <source>
        <dbReference type="SAM" id="MobiDB-lite"/>
    </source>
</evidence>
<feature type="transmembrane region" description="Helical" evidence="2">
    <location>
        <begin position="221"/>
        <end position="239"/>
    </location>
</feature>
<dbReference type="RefSeq" id="XP_004181743.1">
    <property type="nucleotide sequence ID" value="XM_004181695.1"/>
</dbReference>
<proteinExistence type="predicted"/>
<feature type="transmembrane region" description="Helical" evidence="2">
    <location>
        <begin position="371"/>
        <end position="390"/>
    </location>
</feature>
<feature type="transmembrane region" description="Helical" evidence="2">
    <location>
        <begin position="304"/>
        <end position="322"/>
    </location>
</feature>
<keyword evidence="4" id="KW-1185">Reference proteome</keyword>
<sequence>MPPVLIWVTTCISYVIQTRLLSKIQSKQFALHVAAITRDSSKIQTDHPSDDNGPNALTVYLAFMYFGGWLLLLPLSALIKDETRTSLLPLGGSSNQRPAAIRSPTTSSERGLANGADSVTPSVTSSTSALDIPPTIAEEDLLAVDELIIDRYSTMSTSDVLYYVAKLSFMSLTVVVPMICYNLALALCPAFEVVIMQRVSIFEITSLLYGVTNIAKRKSLFTKYVFMMVALLSILVIGYNKATCDLLDGKIKVNKETGELADPFLFDRLKGYLICGLGSLPIGLFYVFWNTWFNGPDANPKRQGHHLSMIGLISMIMLLPFFPKFPFYNHKISLLYSIKSFWLPLLFSVIFGTVPNLLSIIYLNRNYSPEYSTTTNLGSVILMGIVEYILDPESKTILKWEVIGYATVIVACIYLSVAYYGKRKFLR</sequence>
<keyword evidence="2" id="KW-0472">Membrane</keyword>
<name>I2H772_HENB6</name>
<dbReference type="HOGENOM" id="CLU_671228_0_0_1"/>
<accession>I2H772</accession>
<feature type="compositionally biased region" description="Low complexity" evidence="1">
    <location>
        <begin position="118"/>
        <end position="128"/>
    </location>
</feature>
<dbReference type="GO" id="GO:0030234">
    <property type="term" value="F:enzyme regulator activity"/>
    <property type="evidence" value="ECO:0007669"/>
    <property type="project" value="InterPro"/>
</dbReference>
<feature type="transmembrane region" description="Helical" evidence="2">
    <location>
        <begin position="190"/>
        <end position="209"/>
    </location>
</feature>
<dbReference type="InParanoid" id="I2H772"/>
<dbReference type="Pfam" id="PF16965">
    <property type="entry name" value="CSG2"/>
    <property type="match status" value="1"/>
</dbReference>
<keyword evidence="2" id="KW-1133">Transmembrane helix</keyword>
<keyword evidence="2" id="KW-0812">Transmembrane</keyword>
<dbReference type="GeneID" id="14497356"/>
<reference evidence="3 4" key="1">
    <citation type="journal article" date="2011" name="Proc. Natl. Acad. Sci. U.S.A.">
        <title>Evolutionary erosion of yeast sex chromosomes by mating-type switching accidents.</title>
        <authorList>
            <person name="Gordon J.L."/>
            <person name="Armisen D."/>
            <person name="Proux-Wera E."/>
            <person name="Oheigeartaigh S.S."/>
            <person name="Byrne K.P."/>
            <person name="Wolfe K.H."/>
        </authorList>
    </citation>
    <scope>NUCLEOTIDE SEQUENCE [LARGE SCALE GENOMIC DNA]</scope>
    <source>
        <strain evidence="4">ATCC 34711 / CBS 6284 / DSM 70876 / NBRC 10599 / NRRL Y-10934 / UCD 77-7</strain>
    </source>
</reference>
<evidence type="ECO:0000313" key="3">
    <source>
        <dbReference type="EMBL" id="CCH62224.1"/>
    </source>
</evidence>
<dbReference type="OMA" id="MICYNLA"/>
<dbReference type="EMBL" id="HE806322">
    <property type="protein sequence ID" value="CCH62224.1"/>
    <property type="molecule type" value="Genomic_DNA"/>
</dbReference>
<feature type="transmembrane region" description="Helical" evidence="2">
    <location>
        <begin position="271"/>
        <end position="292"/>
    </location>
</feature>
<dbReference type="eggNOG" id="ENOG502QY2R">
    <property type="taxonomic scope" value="Eukaryota"/>
</dbReference>
<dbReference type="FunCoup" id="I2H772">
    <property type="interactions" value="78"/>
</dbReference>